<name>A0A0C9LVF0_9FUNG</name>
<feature type="compositionally biased region" description="Low complexity" evidence="7">
    <location>
        <begin position="11"/>
        <end position="21"/>
    </location>
</feature>
<dbReference type="Pfam" id="PF00628">
    <property type="entry name" value="PHD"/>
    <property type="match status" value="1"/>
</dbReference>
<feature type="region of interest" description="Disordered" evidence="7">
    <location>
        <begin position="94"/>
        <end position="174"/>
    </location>
</feature>
<keyword evidence="3 6" id="KW-0863">Zinc-finger</keyword>
<keyword evidence="2" id="KW-0479">Metal-binding</keyword>
<keyword evidence="5" id="KW-0539">Nucleus</keyword>
<dbReference type="Gene3D" id="3.30.40.10">
    <property type="entry name" value="Zinc/RING finger domain, C3HC4 (zinc finger)"/>
    <property type="match status" value="1"/>
</dbReference>
<organism evidence="9">
    <name type="scientific">Mucor ambiguus</name>
    <dbReference type="NCBI Taxonomy" id="91626"/>
    <lineage>
        <taxon>Eukaryota</taxon>
        <taxon>Fungi</taxon>
        <taxon>Fungi incertae sedis</taxon>
        <taxon>Mucoromycota</taxon>
        <taxon>Mucoromycotina</taxon>
        <taxon>Mucoromycetes</taxon>
        <taxon>Mucorales</taxon>
        <taxon>Mucorineae</taxon>
        <taxon>Mucoraceae</taxon>
        <taxon>Mucor</taxon>
    </lineage>
</organism>
<dbReference type="STRING" id="91626.A0A0C9LVF0"/>
<dbReference type="Proteomes" id="UP000053815">
    <property type="component" value="Unassembled WGS sequence"/>
</dbReference>
<dbReference type="SMART" id="SM00249">
    <property type="entry name" value="PHD"/>
    <property type="match status" value="1"/>
</dbReference>
<dbReference type="PANTHER" id="PTHR46174:SF1">
    <property type="entry name" value="CXXC-TYPE ZINC FINGER PROTEIN 1"/>
    <property type="match status" value="1"/>
</dbReference>
<dbReference type="InterPro" id="IPR037869">
    <property type="entry name" value="Spp1/CFP1"/>
</dbReference>
<evidence type="ECO:0000256" key="6">
    <source>
        <dbReference type="PROSITE-ProRule" id="PRU00146"/>
    </source>
</evidence>
<feature type="compositionally biased region" description="Polar residues" evidence="7">
    <location>
        <begin position="41"/>
        <end position="63"/>
    </location>
</feature>
<evidence type="ECO:0000256" key="5">
    <source>
        <dbReference type="ARBA" id="ARBA00023242"/>
    </source>
</evidence>
<dbReference type="EMBL" id="DF836421">
    <property type="protein sequence ID" value="GAN06660.1"/>
    <property type="molecule type" value="Genomic_DNA"/>
</dbReference>
<accession>A0A0C9LVF0</accession>
<reference evidence="9" key="1">
    <citation type="submission" date="2014-09" db="EMBL/GenBank/DDBJ databases">
        <title>Draft genome sequence of an oleaginous Mucoromycotina fungus Mucor ambiguus NBRC6742.</title>
        <authorList>
            <person name="Takeda I."/>
            <person name="Yamane N."/>
            <person name="Morita T."/>
            <person name="Tamano K."/>
            <person name="Machida M."/>
            <person name="Baker S."/>
            <person name="Koike H."/>
        </authorList>
    </citation>
    <scope>NUCLEOTIDE SEQUENCE</scope>
    <source>
        <strain evidence="9">NBRC 6742</strain>
    </source>
</reference>
<dbReference type="PANTHER" id="PTHR46174">
    <property type="entry name" value="CXXC-TYPE ZINC FINGER PROTEIN 1"/>
    <property type="match status" value="1"/>
</dbReference>
<dbReference type="InterPro" id="IPR019786">
    <property type="entry name" value="Zinc_finger_PHD-type_CS"/>
</dbReference>
<evidence type="ECO:0000313" key="9">
    <source>
        <dbReference type="EMBL" id="GAN06660.1"/>
    </source>
</evidence>
<evidence type="ECO:0000256" key="7">
    <source>
        <dbReference type="SAM" id="MobiDB-lite"/>
    </source>
</evidence>
<feature type="compositionally biased region" description="Basic residues" evidence="7">
    <location>
        <begin position="127"/>
        <end position="137"/>
    </location>
</feature>
<dbReference type="GO" id="GO:0045893">
    <property type="term" value="P:positive regulation of DNA-templated transcription"/>
    <property type="evidence" value="ECO:0007669"/>
    <property type="project" value="TreeGrafter"/>
</dbReference>
<feature type="compositionally biased region" description="Low complexity" evidence="7">
    <location>
        <begin position="140"/>
        <end position="172"/>
    </location>
</feature>
<gene>
    <name evidence="9" type="ORF">MAM1_0132d06148</name>
</gene>
<keyword evidence="4" id="KW-0862">Zinc</keyword>
<dbReference type="InterPro" id="IPR001965">
    <property type="entry name" value="Znf_PHD"/>
</dbReference>
<comment type="subcellular location">
    <subcellularLocation>
        <location evidence="1">Nucleus</location>
    </subcellularLocation>
</comment>
<feature type="domain" description="PHD-type" evidence="8">
    <location>
        <begin position="177"/>
        <end position="228"/>
    </location>
</feature>
<dbReference type="GO" id="GO:0048188">
    <property type="term" value="C:Set1C/COMPASS complex"/>
    <property type="evidence" value="ECO:0007669"/>
    <property type="project" value="InterPro"/>
</dbReference>
<dbReference type="PROSITE" id="PS01359">
    <property type="entry name" value="ZF_PHD_1"/>
    <property type="match status" value="1"/>
</dbReference>
<protein>
    <recommendedName>
        <fullName evidence="8">PHD-type domain-containing protein</fullName>
    </recommendedName>
</protein>
<dbReference type="InterPro" id="IPR019787">
    <property type="entry name" value="Znf_PHD-finger"/>
</dbReference>
<evidence type="ECO:0000256" key="1">
    <source>
        <dbReference type="ARBA" id="ARBA00004123"/>
    </source>
</evidence>
<sequence>MSEQVEHLEHNSSNSSSPNRLPLRKRISPVLKWQPVETPEEMQQTSYPSQAQLQQPYPIQNSLDHLVSDGAGDTMELDQEKHHLSSIAVSQEQHLFPPPPQATPPSVPTASTPTSKRNIEKDDIRPVKKVKRGRPPLHKNTNNNNTTSEPATPSTPTTPPSQQQQAQQRPPNDNSNELYCICKRPYDVKEFMIACDKCNEWFHGECIEISEKQSEFIDLYYCTNCAKLTGKKTLWKPNCANPACIKPARIGTVQGHESKYCSDTCGMQVARARIELAELKKRNATMSVEDQPYNPLSRARLSSFADMDDRARLNRVKEEKVHAKALITMVEHKSTLLKLLIQQQSDEEVCGFDSRLTWPDTIWEKVNQVNENEQHIIALLDVNGGHVSSKGFTKCSASRKCTKHLNWQKTKSAELEQERSEQFIILTMLERERQQIKVRMKKRREEVDLVDYLENGTISHF</sequence>
<evidence type="ECO:0000256" key="3">
    <source>
        <dbReference type="ARBA" id="ARBA00022771"/>
    </source>
</evidence>
<dbReference type="OrthoDB" id="436852at2759"/>
<feature type="region of interest" description="Disordered" evidence="7">
    <location>
        <begin position="1"/>
        <end position="70"/>
    </location>
</feature>
<dbReference type="InterPro" id="IPR013083">
    <property type="entry name" value="Znf_RING/FYVE/PHD"/>
</dbReference>
<evidence type="ECO:0000256" key="2">
    <source>
        <dbReference type="ARBA" id="ARBA00022723"/>
    </source>
</evidence>
<dbReference type="SUPFAM" id="SSF57903">
    <property type="entry name" value="FYVE/PHD zinc finger"/>
    <property type="match status" value="1"/>
</dbReference>
<evidence type="ECO:0000259" key="8">
    <source>
        <dbReference type="PROSITE" id="PS50016"/>
    </source>
</evidence>
<feature type="compositionally biased region" description="Basic and acidic residues" evidence="7">
    <location>
        <begin position="117"/>
        <end position="126"/>
    </location>
</feature>
<feature type="compositionally biased region" description="Basic and acidic residues" evidence="7">
    <location>
        <begin position="1"/>
        <end position="10"/>
    </location>
</feature>
<dbReference type="PROSITE" id="PS50016">
    <property type="entry name" value="ZF_PHD_2"/>
    <property type="match status" value="1"/>
</dbReference>
<feature type="compositionally biased region" description="Pro residues" evidence="7">
    <location>
        <begin position="96"/>
        <end position="107"/>
    </location>
</feature>
<proteinExistence type="predicted"/>
<keyword evidence="10" id="KW-1185">Reference proteome</keyword>
<dbReference type="AlphaFoldDB" id="A0A0C9LVF0"/>
<dbReference type="GO" id="GO:0008270">
    <property type="term" value="F:zinc ion binding"/>
    <property type="evidence" value="ECO:0007669"/>
    <property type="project" value="UniProtKB-KW"/>
</dbReference>
<evidence type="ECO:0000256" key="4">
    <source>
        <dbReference type="ARBA" id="ARBA00022833"/>
    </source>
</evidence>
<dbReference type="InterPro" id="IPR011011">
    <property type="entry name" value="Znf_FYVE_PHD"/>
</dbReference>
<evidence type="ECO:0000313" key="10">
    <source>
        <dbReference type="Proteomes" id="UP000053815"/>
    </source>
</evidence>